<sequence length="113" mass="11440">MLQGASASDDGRGGSPSSGEDAGRRPRFPGGLRGMTGAAGPLLGRRPAGEDSTSEGDGLHEGPEWPAGALRGRAVKRGASAERGRSQIPCSLSPSLAGCFCRCHSSTPSRTYG</sequence>
<name>A0ABN9S5N3_9DINO</name>
<evidence type="ECO:0000313" key="2">
    <source>
        <dbReference type="EMBL" id="CAK0827129.1"/>
    </source>
</evidence>
<reference evidence="2" key="1">
    <citation type="submission" date="2023-10" db="EMBL/GenBank/DDBJ databases">
        <authorList>
            <person name="Chen Y."/>
            <person name="Shah S."/>
            <person name="Dougan E. K."/>
            <person name="Thang M."/>
            <person name="Chan C."/>
        </authorList>
    </citation>
    <scope>NUCLEOTIDE SEQUENCE [LARGE SCALE GENOMIC DNA]</scope>
</reference>
<comment type="caution">
    <text evidence="2">The sequence shown here is derived from an EMBL/GenBank/DDBJ whole genome shotgun (WGS) entry which is preliminary data.</text>
</comment>
<feature type="region of interest" description="Disordered" evidence="1">
    <location>
        <begin position="1"/>
        <end position="88"/>
    </location>
</feature>
<accession>A0ABN9S5N3</accession>
<organism evidence="2 3">
    <name type="scientific">Prorocentrum cordatum</name>
    <dbReference type="NCBI Taxonomy" id="2364126"/>
    <lineage>
        <taxon>Eukaryota</taxon>
        <taxon>Sar</taxon>
        <taxon>Alveolata</taxon>
        <taxon>Dinophyceae</taxon>
        <taxon>Prorocentrales</taxon>
        <taxon>Prorocentraceae</taxon>
        <taxon>Prorocentrum</taxon>
    </lineage>
</organism>
<protein>
    <submittedName>
        <fullName evidence="2">Uncharacterized protein</fullName>
    </submittedName>
</protein>
<dbReference type="Proteomes" id="UP001189429">
    <property type="component" value="Unassembled WGS sequence"/>
</dbReference>
<proteinExistence type="predicted"/>
<evidence type="ECO:0000256" key="1">
    <source>
        <dbReference type="SAM" id="MobiDB-lite"/>
    </source>
</evidence>
<evidence type="ECO:0000313" key="3">
    <source>
        <dbReference type="Proteomes" id="UP001189429"/>
    </source>
</evidence>
<gene>
    <name evidence="2" type="ORF">PCOR1329_LOCUS26743</name>
</gene>
<keyword evidence="3" id="KW-1185">Reference proteome</keyword>
<dbReference type="EMBL" id="CAUYUJ010009558">
    <property type="protein sequence ID" value="CAK0827129.1"/>
    <property type="molecule type" value="Genomic_DNA"/>
</dbReference>